<feature type="compositionally biased region" description="Basic and acidic residues" evidence="1">
    <location>
        <begin position="221"/>
        <end position="235"/>
    </location>
</feature>
<sequence length="299" mass="33746">MEEPLNYDEEPSSAGRHAQEPGESLRSRRASTISATVADTHTEEGEVAGGEEARGRREIVSVGGHDLELKDCWVAARDGRGWDTPRTRSPSPPPAPAQFQGRQSLDSWIARRDGRSWTAPPARREPPGGRAGPKHEAYVTPVDRRRQPRAEKGGRHKRGRSHERAEGRQEANVQQSTSREAEARRDMRRDDPLGRSTPQRIPAATQPERRARGRQGGNQRDLTRARSRDGSRTPDRVQSNRVGKVYQQQRAAKPKHDDLAQRVLNEGKRALDERKKQAVERRASSKEKGDDELWRRTSR</sequence>
<keyword evidence="3" id="KW-1185">Reference proteome</keyword>
<feature type="compositionally biased region" description="Acidic residues" evidence="1">
    <location>
        <begin position="1"/>
        <end position="11"/>
    </location>
</feature>
<dbReference type="AlphaFoldDB" id="A0AAV9JDN3"/>
<feature type="region of interest" description="Disordered" evidence="1">
    <location>
        <begin position="1"/>
        <end position="55"/>
    </location>
</feature>
<accession>A0AAV9JDN3</accession>
<comment type="caution">
    <text evidence="2">The sequence shown here is derived from an EMBL/GenBank/DDBJ whole genome shotgun (WGS) entry which is preliminary data.</text>
</comment>
<feature type="compositionally biased region" description="Polar residues" evidence="1">
    <location>
        <begin position="30"/>
        <end position="39"/>
    </location>
</feature>
<evidence type="ECO:0000313" key="3">
    <source>
        <dbReference type="Proteomes" id="UP001324427"/>
    </source>
</evidence>
<evidence type="ECO:0000256" key="1">
    <source>
        <dbReference type="SAM" id="MobiDB-lite"/>
    </source>
</evidence>
<feature type="compositionally biased region" description="Polar residues" evidence="1">
    <location>
        <begin position="236"/>
        <end position="250"/>
    </location>
</feature>
<dbReference type="Proteomes" id="UP001324427">
    <property type="component" value="Unassembled WGS sequence"/>
</dbReference>
<evidence type="ECO:0000313" key="2">
    <source>
        <dbReference type="EMBL" id="KAK4542964.1"/>
    </source>
</evidence>
<feature type="compositionally biased region" description="Basic and acidic residues" evidence="1">
    <location>
        <begin position="122"/>
        <end position="153"/>
    </location>
</feature>
<gene>
    <name evidence="2" type="ORF">LTR36_005962</name>
</gene>
<proteinExistence type="predicted"/>
<name>A0AAV9JDN3_9PEZI</name>
<feature type="region of interest" description="Disordered" evidence="1">
    <location>
        <begin position="79"/>
        <end position="299"/>
    </location>
</feature>
<organism evidence="2 3">
    <name type="scientific">Oleoguttula mirabilis</name>
    <dbReference type="NCBI Taxonomy" id="1507867"/>
    <lineage>
        <taxon>Eukaryota</taxon>
        <taxon>Fungi</taxon>
        <taxon>Dikarya</taxon>
        <taxon>Ascomycota</taxon>
        <taxon>Pezizomycotina</taxon>
        <taxon>Dothideomycetes</taxon>
        <taxon>Dothideomycetidae</taxon>
        <taxon>Mycosphaerellales</taxon>
        <taxon>Teratosphaeriaceae</taxon>
        <taxon>Oleoguttula</taxon>
    </lineage>
</organism>
<feature type="compositionally biased region" description="Basic and acidic residues" evidence="1">
    <location>
        <begin position="254"/>
        <end position="299"/>
    </location>
</feature>
<feature type="compositionally biased region" description="Basic and acidic residues" evidence="1">
    <location>
        <begin position="179"/>
        <end position="193"/>
    </location>
</feature>
<feature type="compositionally biased region" description="Basic and acidic residues" evidence="1">
    <location>
        <begin position="17"/>
        <end position="26"/>
    </location>
</feature>
<dbReference type="EMBL" id="JAVFHQ010000036">
    <property type="protein sequence ID" value="KAK4542964.1"/>
    <property type="molecule type" value="Genomic_DNA"/>
</dbReference>
<reference evidence="2 3" key="1">
    <citation type="submission" date="2021-11" db="EMBL/GenBank/DDBJ databases">
        <title>Black yeast isolated from Biological Soil Crust.</title>
        <authorList>
            <person name="Kurbessoian T."/>
        </authorList>
    </citation>
    <scope>NUCLEOTIDE SEQUENCE [LARGE SCALE GENOMIC DNA]</scope>
    <source>
        <strain evidence="2 3">CCFEE 5522</strain>
    </source>
</reference>
<protein>
    <submittedName>
        <fullName evidence="2">Uncharacterized protein</fullName>
    </submittedName>
</protein>